<evidence type="ECO:0000313" key="1">
    <source>
        <dbReference type="EMBL" id="CRZ04531.1"/>
    </source>
</evidence>
<dbReference type="EMBL" id="HACM01004089">
    <property type="protein sequence ID" value="CRZ04531.1"/>
    <property type="molecule type" value="Transcribed_RNA"/>
</dbReference>
<dbReference type="AlphaFoldDB" id="A0A0H5QSH4"/>
<sequence length="116" mass="13051">MTCPSTINAQCMLLACRLAFPKDKVDHVMAKSAVLQRLQNKTTVAKRNKRRREAVELPCSDTAEIPIDVFLRAVRHCLASGDPVINVNDENWFPETRSGKKNLSKTVNMLKSMKPI</sequence>
<accession>A0A0H5QSH4</accession>
<reference evidence="1" key="1">
    <citation type="submission" date="2015-04" db="EMBL/GenBank/DDBJ databases">
        <title>The genome sequence of the plant pathogenic Rhizarian Plasmodiophora brassicae reveals insights in its biotrophic life cycle and the origin of chitin synthesis.</title>
        <authorList>
            <person name="Schwelm A."/>
            <person name="Fogelqvist J."/>
            <person name="Knaust A."/>
            <person name="Julke S."/>
            <person name="Lilja T."/>
            <person name="Dhandapani V."/>
            <person name="Bonilla-Rosso G."/>
            <person name="Karlsson M."/>
            <person name="Shevchenko A."/>
            <person name="Choi S.R."/>
            <person name="Kim H.G."/>
            <person name="Park J.Y."/>
            <person name="Lim Y.P."/>
            <person name="Ludwig-Muller J."/>
            <person name="Dixelius C."/>
        </authorList>
    </citation>
    <scope>NUCLEOTIDE SEQUENCE</scope>
    <source>
        <tissue evidence="1">Potato root galls</tissue>
    </source>
</reference>
<organism evidence="1">
    <name type="scientific">Spongospora subterranea</name>
    <dbReference type="NCBI Taxonomy" id="70186"/>
    <lineage>
        <taxon>Eukaryota</taxon>
        <taxon>Sar</taxon>
        <taxon>Rhizaria</taxon>
        <taxon>Endomyxa</taxon>
        <taxon>Phytomyxea</taxon>
        <taxon>Plasmodiophorida</taxon>
        <taxon>Plasmodiophoridae</taxon>
        <taxon>Spongospora</taxon>
    </lineage>
</organism>
<protein>
    <submittedName>
        <fullName evidence="1">Uncharacterized protein</fullName>
    </submittedName>
</protein>
<name>A0A0H5QSH4_9EUKA</name>
<proteinExistence type="predicted"/>